<reference evidence="2" key="1">
    <citation type="submission" date="2020-05" db="EMBL/GenBank/DDBJ databases">
        <authorList>
            <person name="Chiriac C."/>
            <person name="Salcher M."/>
            <person name="Ghai R."/>
            <person name="Kavagutti S V."/>
        </authorList>
    </citation>
    <scope>NUCLEOTIDE SEQUENCE</scope>
</reference>
<sequence length="137" mass="14809">MARINRAADELLAGSTEPARVPTNGSSTTATAPSTERAVVVDRPSFTIDVLPVEAHEVLSLAVASIGDVMDEEPPYVLEFTVFGAVRNGERVWCRADIVPDAGSSTVSLSTDARYFDELELLRDRLVGEINTLGFER</sequence>
<name>A0A6J6GAU5_9ZZZZ</name>
<organism evidence="2">
    <name type="scientific">freshwater metagenome</name>
    <dbReference type="NCBI Taxonomy" id="449393"/>
    <lineage>
        <taxon>unclassified sequences</taxon>
        <taxon>metagenomes</taxon>
        <taxon>ecological metagenomes</taxon>
    </lineage>
</organism>
<protein>
    <submittedName>
        <fullName evidence="2">Unannotated protein</fullName>
    </submittedName>
</protein>
<evidence type="ECO:0000313" key="2">
    <source>
        <dbReference type="EMBL" id="CAB4596265.1"/>
    </source>
</evidence>
<accession>A0A6J6GAU5</accession>
<dbReference type="AlphaFoldDB" id="A0A6J6GAU5"/>
<feature type="compositionally biased region" description="Polar residues" evidence="1">
    <location>
        <begin position="23"/>
        <end position="34"/>
    </location>
</feature>
<evidence type="ECO:0000256" key="1">
    <source>
        <dbReference type="SAM" id="MobiDB-lite"/>
    </source>
</evidence>
<gene>
    <name evidence="2" type="ORF">UFOPK1722_01916</name>
</gene>
<feature type="region of interest" description="Disordered" evidence="1">
    <location>
        <begin position="1"/>
        <end position="34"/>
    </location>
</feature>
<proteinExistence type="predicted"/>
<dbReference type="EMBL" id="CAEZTS010000240">
    <property type="protein sequence ID" value="CAB4596265.1"/>
    <property type="molecule type" value="Genomic_DNA"/>
</dbReference>